<evidence type="ECO:0000313" key="2">
    <source>
        <dbReference type="Proteomes" id="UP001596542"/>
    </source>
</evidence>
<comment type="caution">
    <text evidence="1">The sequence shown here is derived from an EMBL/GenBank/DDBJ whole genome shotgun (WGS) entry which is preliminary data.</text>
</comment>
<organism evidence="1 2">
    <name type="scientific">Herminiimonas glaciei</name>
    <dbReference type="NCBI Taxonomy" id="523788"/>
    <lineage>
        <taxon>Bacteria</taxon>
        <taxon>Pseudomonadati</taxon>
        <taxon>Pseudomonadota</taxon>
        <taxon>Betaproteobacteria</taxon>
        <taxon>Burkholderiales</taxon>
        <taxon>Oxalobacteraceae</taxon>
        <taxon>Herminiimonas</taxon>
    </lineage>
</organism>
<reference evidence="2" key="1">
    <citation type="journal article" date="2019" name="Int. J. Syst. Evol. Microbiol.">
        <title>The Global Catalogue of Microorganisms (GCM) 10K type strain sequencing project: providing services to taxonomists for standard genome sequencing and annotation.</title>
        <authorList>
            <consortium name="The Broad Institute Genomics Platform"/>
            <consortium name="The Broad Institute Genome Sequencing Center for Infectious Disease"/>
            <person name="Wu L."/>
            <person name="Ma J."/>
        </authorList>
    </citation>
    <scope>NUCLEOTIDE SEQUENCE [LARGE SCALE GENOMIC DNA]</scope>
    <source>
        <strain evidence="2">KACC 12508</strain>
    </source>
</reference>
<proteinExistence type="predicted"/>
<gene>
    <name evidence="1" type="ORF">ACFQPC_14770</name>
</gene>
<protein>
    <submittedName>
        <fullName evidence="1">Uncharacterized protein</fullName>
    </submittedName>
</protein>
<evidence type="ECO:0000313" key="1">
    <source>
        <dbReference type="EMBL" id="MFC7289308.1"/>
    </source>
</evidence>
<dbReference type="RefSeq" id="WP_382272626.1">
    <property type="nucleotide sequence ID" value="NZ_JBHTBU010000002.1"/>
</dbReference>
<dbReference type="Proteomes" id="UP001596542">
    <property type="component" value="Unassembled WGS sequence"/>
</dbReference>
<sequence>MQNFINTTTGRVLIIESDAYFEVDINFEGAEAQQALVRFVNREAMNCDMDTSDFLNSSVTISSCLSSAMAGALHNEKYSEVDQTETIEYVCSALVAIYGSGNYVFDFQGVTYVPQKLTDAQFDFLLERLEIPFEVDDEAEAVLQN</sequence>
<name>A0ABW2IE65_9BURK</name>
<accession>A0ABW2IE65</accession>
<keyword evidence="2" id="KW-1185">Reference proteome</keyword>
<dbReference type="EMBL" id="JBHTBU010000002">
    <property type="protein sequence ID" value="MFC7289308.1"/>
    <property type="molecule type" value="Genomic_DNA"/>
</dbReference>